<evidence type="ECO:0000256" key="1">
    <source>
        <dbReference type="SAM" id="SignalP"/>
    </source>
</evidence>
<dbReference type="AlphaFoldDB" id="A0A1R1XYI2"/>
<gene>
    <name evidence="2" type="ORF">AYI70_g4599</name>
</gene>
<accession>A0A1R1XYI2</accession>
<name>A0A1R1XYI2_9FUNG</name>
<reference evidence="2 3" key="1">
    <citation type="submission" date="2017-01" db="EMBL/GenBank/DDBJ databases">
        <authorList>
            <person name="Mah S.A."/>
            <person name="Swanson W.J."/>
            <person name="Moy G.W."/>
            <person name="Vacquier V.D."/>
        </authorList>
    </citation>
    <scope>NUCLEOTIDE SEQUENCE [LARGE SCALE GENOMIC DNA]</scope>
    <source>
        <strain evidence="2 3">GSMNP</strain>
    </source>
</reference>
<protein>
    <submittedName>
        <fullName evidence="2">Uncharacterized protein</fullName>
    </submittedName>
</protein>
<feature type="chain" id="PRO_5012322560" evidence="1">
    <location>
        <begin position="17"/>
        <end position="115"/>
    </location>
</feature>
<evidence type="ECO:0000313" key="2">
    <source>
        <dbReference type="EMBL" id="OMJ19629.1"/>
    </source>
</evidence>
<organism evidence="2 3">
    <name type="scientific">Smittium culicis</name>
    <dbReference type="NCBI Taxonomy" id="133412"/>
    <lineage>
        <taxon>Eukaryota</taxon>
        <taxon>Fungi</taxon>
        <taxon>Fungi incertae sedis</taxon>
        <taxon>Zoopagomycota</taxon>
        <taxon>Kickxellomycotina</taxon>
        <taxon>Harpellomycetes</taxon>
        <taxon>Harpellales</taxon>
        <taxon>Legeriomycetaceae</taxon>
        <taxon>Smittium</taxon>
    </lineage>
</organism>
<comment type="caution">
    <text evidence="2">The sequence shown here is derived from an EMBL/GenBank/DDBJ whole genome shotgun (WGS) entry which is preliminary data.</text>
</comment>
<feature type="signal peptide" evidence="1">
    <location>
        <begin position="1"/>
        <end position="16"/>
    </location>
</feature>
<proteinExistence type="predicted"/>
<dbReference type="OrthoDB" id="10301886at2759"/>
<dbReference type="Proteomes" id="UP000187283">
    <property type="component" value="Unassembled WGS sequence"/>
</dbReference>
<sequence>MVKLSIGSVISALVMALAVNSEGLNKRAVAQKLSVSVYQNRGFIGPLSEMTIDTNTCVNKPLNSIVVKSIISAYLRVYTGANCSGTSYSLSISTGFVEDIFASISQNSAKSFMIT</sequence>
<keyword evidence="1" id="KW-0732">Signal</keyword>
<evidence type="ECO:0000313" key="3">
    <source>
        <dbReference type="Proteomes" id="UP000187283"/>
    </source>
</evidence>
<dbReference type="EMBL" id="LSSN01001439">
    <property type="protein sequence ID" value="OMJ19629.1"/>
    <property type="molecule type" value="Genomic_DNA"/>
</dbReference>
<keyword evidence="3" id="KW-1185">Reference proteome</keyword>